<comment type="caution">
    <text evidence="6">The sequence shown here is derived from an EMBL/GenBank/DDBJ whole genome shotgun (WGS) entry which is preliminary data.</text>
</comment>
<evidence type="ECO:0000313" key="6">
    <source>
        <dbReference type="EMBL" id="MBW0516273.1"/>
    </source>
</evidence>
<accession>A0A9Q3E8T1</accession>
<dbReference type="InterPro" id="IPR001878">
    <property type="entry name" value="Znf_CCHC"/>
</dbReference>
<keyword evidence="2" id="KW-0479">Metal-binding</keyword>
<dbReference type="GO" id="GO:0008270">
    <property type="term" value="F:zinc ion binding"/>
    <property type="evidence" value="ECO:0007669"/>
    <property type="project" value="UniProtKB-KW"/>
</dbReference>
<feature type="compositionally biased region" description="Basic and acidic residues" evidence="4">
    <location>
        <begin position="529"/>
        <end position="542"/>
    </location>
</feature>
<evidence type="ECO:0000256" key="1">
    <source>
        <dbReference type="ARBA" id="ARBA00022664"/>
    </source>
</evidence>
<dbReference type="PANTHER" id="PTHR15327">
    <property type="entry name" value="MICROFIBRIL-ASSOCIATED PROTEIN"/>
    <property type="match status" value="1"/>
</dbReference>
<keyword evidence="2" id="KW-0863">Zinc-finger</keyword>
<dbReference type="Pfam" id="PF00098">
    <property type="entry name" value="zf-CCHC"/>
    <property type="match status" value="1"/>
</dbReference>
<feature type="compositionally biased region" description="Basic and acidic residues" evidence="4">
    <location>
        <begin position="392"/>
        <end position="410"/>
    </location>
</feature>
<dbReference type="GO" id="GO:0006397">
    <property type="term" value="P:mRNA processing"/>
    <property type="evidence" value="ECO:0007669"/>
    <property type="project" value="UniProtKB-KW"/>
</dbReference>
<evidence type="ECO:0000259" key="5">
    <source>
        <dbReference type="PROSITE" id="PS50158"/>
    </source>
</evidence>
<feature type="compositionally biased region" description="Polar residues" evidence="4">
    <location>
        <begin position="121"/>
        <end position="131"/>
    </location>
</feature>
<dbReference type="PROSITE" id="PS50158">
    <property type="entry name" value="ZF_CCHC"/>
    <property type="match status" value="1"/>
</dbReference>
<evidence type="ECO:0000256" key="4">
    <source>
        <dbReference type="SAM" id="MobiDB-lite"/>
    </source>
</evidence>
<keyword evidence="7" id="KW-1185">Reference proteome</keyword>
<dbReference type="InterPro" id="IPR009730">
    <property type="entry name" value="MFAP1_C"/>
</dbReference>
<organism evidence="6 7">
    <name type="scientific">Austropuccinia psidii MF-1</name>
    <dbReference type="NCBI Taxonomy" id="1389203"/>
    <lineage>
        <taxon>Eukaryota</taxon>
        <taxon>Fungi</taxon>
        <taxon>Dikarya</taxon>
        <taxon>Basidiomycota</taxon>
        <taxon>Pucciniomycotina</taxon>
        <taxon>Pucciniomycetes</taxon>
        <taxon>Pucciniales</taxon>
        <taxon>Sphaerophragmiaceae</taxon>
        <taxon>Austropuccinia</taxon>
    </lineage>
</organism>
<reference evidence="6" key="1">
    <citation type="submission" date="2021-03" db="EMBL/GenBank/DDBJ databases">
        <title>Draft genome sequence of rust myrtle Austropuccinia psidii MF-1, a brazilian biotype.</title>
        <authorList>
            <person name="Quecine M.C."/>
            <person name="Pachon D.M.R."/>
            <person name="Bonatelli M.L."/>
            <person name="Correr F.H."/>
            <person name="Franceschini L.M."/>
            <person name="Leite T.F."/>
            <person name="Margarido G.R.A."/>
            <person name="Almeida C.A."/>
            <person name="Ferrarezi J.A."/>
            <person name="Labate C.A."/>
        </authorList>
    </citation>
    <scope>NUCLEOTIDE SEQUENCE</scope>
    <source>
        <strain evidence="6">MF-1</strain>
    </source>
</reference>
<gene>
    <name evidence="6" type="ORF">O181_055988</name>
</gene>
<evidence type="ECO:0000256" key="3">
    <source>
        <dbReference type="SAM" id="Coils"/>
    </source>
</evidence>
<dbReference type="GO" id="GO:0003676">
    <property type="term" value="F:nucleic acid binding"/>
    <property type="evidence" value="ECO:0007669"/>
    <property type="project" value="InterPro"/>
</dbReference>
<keyword evidence="3" id="KW-0175">Coiled coil</keyword>
<feature type="compositionally biased region" description="Basic and acidic residues" evidence="4">
    <location>
        <begin position="420"/>
        <end position="436"/>
    </location>
</feature>
<dbReference type="SMART" id="SM00343">
    <property type="entry name" value="ZnF_C2HC"/>
    <property type="match status" value="1"/>
</dbReference>
<dbReference type="Pfam" id="PF06991">
    <property type="entry name" value="MFAP1"/>
    <property type="match status" value="1"/>
</dbReference>
<name>A0A9Q3E8T1_9BASI</name>
<proteinExistence type="predicted"/>
<evidence type="ECO:0000256" key="2">
    <source>
        <dbReference type="PROSITE-ProRule" id="PRU00047"/>
    </source>
</evidence>
<dbReference type="InterPro" id="IPR033194">
    <property type="entry name" value="MFAP1"/>
</dbReference>
<keyword evidence="2" id="KW-0862">Zinc</keyword>
<feature type="compositionally biased region" description="Basic and acidic residues" evidence="4">
    <location>
        <begin position="444"/>
        <end position="504"/>
    </location>
</feature>
<dbReference type="Proteomes" id="UP000765509">
    <property type="component" value="Unassembled WGS sequence"/>
</dbReference>
<feature type="region of interest" description="Disordered" evidence="4">
    <location>
        <begin position="96"/>
        <end position="163"/>
    </location>
</feature>
<dbReference type="Gene3D" id="4.10.60.10">
    <property type="entry name" value="Zinc finger, CCHC-type"/>
    <property type="match status" value="1"/>
</dbReference>
<feature type="region of interest" description="Disordered" evidence="4">
    <location>
        <begin position="392"/>
        <end position="582"/>
    </location>
</feature>
<evidence type="ECO:0000313" key="7">
    <source>
        <dbReference type="Proteomes" id="UP000765509"/>
    </source>
</evidence>
<feature type="region of interest" description="Disordered" evidence="4">
    <location>
        <begin position="1"/>
        <end position="76"/>
    </location>
</feature>
<feature type="compositionally biased region" description="Acidic residues" evidence="4">
    <location>
        <begin position="145"/>
        <end position="161"/>
    </location>
</feature>
<feature type="compositionally biased region" description="Basic and acidic residues" evidence="4">
    <location>
        <begin position="556"/>
        <end position="574"/>
    </location>
</feature>
<feature type="coiled-coil region" evidence="3">
    <location>
        <begin position="178"/>
        <end position="209"/>
    </location>
</feature>
<dbReference type="OrthoDB" id="1111734at2759"/>
<feature type="compositionally biased region" description="Polar residues" evidence="4">
    <location>
        <begin position="1"/>
        <end position="25"/>
    </location>
</feature>
<dbReference type="AlphaFoldDB" id="A0A9Q3E8T1"/>
<keyword evidence="1" id="KW-0507">mRNA processing</keyword>
<protein>
    <recommendedName>
        <fullName evidence="5">CCHC-type domain-containing protein</fullName>
    </recommendedName>
</protein>
<feature type="domain" description="CCHC-type" evidence="5">
    <location>
        <begin position="387"/>
        <end position="402"/>
    </location>
</feature>
<dbReference type="SUPFAM" id="SSF57756">
    <property type="entry name" value="Retrovirus zinc finger-like domains"/>
    <property type="match status" value="1"/>
</dbReference>
<dbReference type="EMBL" id="AVOT02025149">
    <property type="protein sequence ID" value="MBW0516273.1"/>
    <property type="molecule type" value="Genomic_DNA"/>
</dbReference>
<dbReference type="InterPro" id="IPR036875">
    <property type="entry name" value="Znf_CCHC_sf"/>
</dbReference>
<sequence>MSHLINTSSSTATIKNLNDKTSNNRPLKPSKIYRRGKPIINDHDNNLSSSDEEQHESSSNQPIQIDHHQKNLKDSSSVIKSNSISIINFETKSFDHHHHQISNDIESSEEDSDDSQKNLKKQNLIQSPSRQNIKKSESDQSSSDSDLDSDDESSSSDDDESEKLVPIFKPIFVAKRNRETTIQSIDQAEEALEKKRLEEEENRKKISQKLVEETLVRELAEKEIDDVFPDVDDTDGLDPEAEFEAWRFRELQRLKRDRETLIQRNKEKEELEARRMIPESQRLKEDLEYAQQTRKAKSKGKQAFLQKYHHKGVFYADSDILKKYDFSAPTEGTLTKIELLPKVMQVRDFGKMSRTKWTHLVNEDTTSFDSGWSQQKLNESRKGNSGCFSCGEHGHVKKDCPKRPADDTSHRSYQPAEPLTDERRINGRGDSKRRADSNGAHVEYPSKRREPDHDNSRTRSNRVDNQDYKDERPSRQSTDRRGYDSNRYFERERDSYRRDHSRDRSLHRRRRDRSRDSDRRDRSRHRDRRDRSRDRDRRDRSRDRHHHDRYRHHSRDRNSKDYNELDRISSETKQYKSQSKAS</sequence>
<feature type="compositionally biased region" description="Basic residues" evidence="4">
    <location>
        <begin position="543"/>
        <end position="555"/>
    </location>
</feature>